<dbReference type="RefSeq" id="WP_379769559.1">
    <property type="nucleotide sequence ID" value="NZ_JBHSJF010000004.1"/>
</dbReference>
<dbReference type="PANTHER" id="PTHR13847:SF281">
    <property type="entry name" value="FAD DEPENDENT OXIDOREDUCTASE DOMAIN-CONTAINING PROTEIN"/>
    <property type="match status" value="1"/>
</dbReference>
<reference evidence="4" key="1">
    <citation type="journal article" date="2019" name="Int. J. Syst. Evol. Microbiol.">
        <title>The Global Catalogue of Microorganisms (GCM) 10K type strain sequencing project: providing services to taxonomists for standard genome sequencing and annotation.</title>
        <authorList>
            <consortium name="The Broad Institute Genomics Platform"/>
            <consortium name="The Broad Institute Genome Sequencing Center for Infectious Disease"/>
            <person name="Wu L."/>
            <person name="Ma J."/>
        </authorList>
    </citation>
    <scope>NUCLEOTIDE SEQUENCE [LARGE SCALE GENOMIC DNA]</scope>
    <source>
        <strain evidence="4">CGMCC 1.16444</strain>
    </source>
</reference>
<dbReference type="Proteomes" id="UP001595796">
    <property type="component" value="Unassembled WGS sequence"/>
</dbReference>
<comment type="caution">
    <text evidence="3">The sequence shown here is derived from an EMBL/GenBank/DDBJ whole genome shotgun (WGS) entry which is preliminary data.</text>
</comment>
<dbReference type="SUPFAM" id="SSF51905">
    <property type="entry name" value="FAD/NAD(P)-binding domain"/>
    <property type="match status" value="1"/>
</dbReference>
<sequence>MSQPQTYYEATAEPLAEFPPLDGDRRADVCIIGAGFTGLSSALSLVERGYSVVVLEQDRVGSGASGRNGGQIHSGMRRDQMHLEQQFGRSDAWLLWEIGQAAIAQIDERIARYGIDCERRSGLVYADHKPRYVADTHRYVRYLRDKYSYGKVEALDRDGIRALVRSEDYHGGMIDRGGGHLHPLKYALGLARAAVAGGARIFEGTRAEALIDGARTRVVTKTGTIAADWVIIAGDSLMKGLLPEADARILPIASTIGVTAPLGERMKDILNTPMAVADSRFVVNYFRPTADGRLLFGGGESYANSYVADPANLVRRAMTAVFPQTAGIPFEFAWSGIVGVTPTRLPMIRRVKSNVLLAAGYSGQGVALAPFAGSVLAEAVAGTMERFDVLSRLPVPSFPGGVMFRHPLMVVAMLWYALRDRL</sequence>
<keyword evidence="4" id="KW-1185">Reference proteome</keyword>
<dbReference type="InterPro" id="IPR006076">
    <property type="entry name" value="FAD-dep_OxRdtase"/>
</dbReference>
<feature type="domain" description="FAD dependent oxidoreductase" evidence="2">
    <location>
        <begin position="28"/>
        <end position="378"/>
    </location>
</feature>
<evidence type="ECO:0000256" key="1">
    <source>
        <dbReference type="ARBA" id="ARBA00023002"/>
    </source>
</evidence>
<dbReference type="InterPro" id="IPR036188">
    <property type="entry name" value="FAD/NAD-bd_sf"/>
</dbReference>
<name>A0ABV9YZF4_9HYPH</name>
<evidence type="ECO:0000259" key="2">
    <source>
        <dbReference type="Pfam" id="PF01266"/>
    </source>
</evidence>
<dbReference type="EMBL" id="JBHSJF010000004">
    <property type="protein sequence ID" value="MFC5067217.1"/>
    <property type="molecule type" value="Genomic_DNA"/>
</dbReference>
<evidence type="ECO:0000313" key="3">
    <source>
        <dbReference type="EMBL" id="MFC5067217.1"/>
    </source>
</evidence>
<dbReference type="PANTHER" id="PTHR13847">
    <property type="entry name" value="SARCOSINE DEHYDROGENASE-RELATED"/>
    <property type="match status" value="1"/>
</dbReference>
<dbReference type="GO" id="GO:0016491">
    <property type="term" value="F:oxidoreductase activity"/>
    <property type="evidence" value="ECO:0007669"/>
    <property type="project" value="UniProtKB-KW"/>
</dbReference>
<gene>
    <name evidence="3" type="ORF">ACFPFW_04215</name>
</gene>
<accession>A0ABV9YZF4</accession>
<dbReference type="Gene3D" id="3.30.9.10">
    <property type="entry name" value="D-Amino Acid Oxidase, subunit A, domain 2"/>
    <property type="match status" value="1"/>
</dbReference>
<keyword evidence="1 3" id="KW-0560">Oxidoreductase</keyword>
<proteinExistence type="predicted"/>
<organism evidence="3 4">
    <name type="scientific">Flaviflagellibacter deserti</name>
    <dbReference type="NCBI Taxonomy" id="2267266"/>
    <lineage>
        <taxon>Bacteria</taxon>
        <taxon>Pseudomonadati</taxon>
        <taxon>Pseudomonadota</taxon>
        <taxon>Alphaproteobacteria</taxon>
        <taxon>Hyphomicrobiales</taxon>
        <taxon>Flaviflagellibacter</taxon>
    </lineage>
</organism>
<dbReference type="Gene3D" id="3.50.50.60">
    <property type="entry name" value="FAD/NAD(P)-binding domain"/>
    <property type="match status" value="1"/>
</dbReference>
<evidence type="ECO:0000313" key="4">
    <source>
        <dbReference type="Proteomes" id="UP001595796"/>
    </source>
</evidence>
<protein>
    <submittedName>
        <fullName evidence="3">NAD(P)/FAD-dependent oxidoreductase</fullName>
        <ecNumber evidence="3">1.-.-.-</ecNumber>
    </submittedName>
</protein>
<dbReference type="EC" id="1.-.-.-" evidence="3"/>
<dbReference type="Pfam" id="PF01266">
    <property type="entry name" value="DAO"/>
    <property type="match status" value="1"/>
</dbReference>